<reference evidence="2 3" key="1">
    <citation type="submission" date="2014-04" db="EMBL/GenBank/DDBJ databases">
        <authorList>
            <consortium name="DOE Joint Genome Institute"/>
            <person name="Kuo A."/>
            <person name="Kohler A."/>
            <person name="Nagy L.G."/>
            <person name="Floudas D."/>
            <person name="Copeland A."/>
            <person name="Barry K.W."/>
            <person name="Cichocki N."/>
            <person name="Veneault-Fourrey C."/>
            <person name="LaButti K."/>
            <person name="Lindquist E.A."/>
            <person name="Lipzen A."/>
            <person name="Lundell T."/>
            <person name="Morin E."/>
            <person name="Murat C."/>
            <person name="Sun H."/>
            <person name="Tunlid A."/>
            <person name="Henrissat B."/>
            <person name="Grigoriev I.V."/>
            <person name="Hibbett D.S."/>
            <person name="Martin F."/>
            <person name="Nordberg H.P."/>
            <person name="Cantor M.N."/>
            <person name="Hua S.X."/>
        </authorList>
    </citation>
    <scope>NUCLEOTIDE SEQUENCE [LARGE SCALE GENOMIC DNA]</scope>
    <source>
        <strain evidence="2 3">Foug A</strain>
    </source>
</reference>
<organism evidence="2 3">
    <name type="scientific">Scleroderma citrinum Foug A</name>
    <dbReference type="NCBI Taxonomy" id="1036808"/>
    <lineage>
        <taxon>Eukaryota</taxon>
        <taxon>Fungi</taxon>
        <taxon>Dikarya</taxon>
        <taxon>Basidiomycota</taxon>
        <taxon>Agaricomycotina</taxon>
        <taxon>Agaricomycetes</taxon>
        <taxon>Agaricomycetidae</taxon>
        <taxon>Boletales</taxon>
        <taxon>Sclerodermatineae</taxon>
        <taxon>Sclerodermataceae</taxon>
        <taxon>Scleroderma</taxon>
    </lineage>
</organism>
<keyword evidence="3" id="KW-1185">Reference proteome</keyword>
<name>A0A0C3E3A5_9AGAM</name>
<evidence type="ECO:0008006" key="4">
    <source>
        <dbReference type="Google" id="ProtNLM"/>
    </source>
</evidence>
<sequence length="88" mass="9587">MHPVSLPVAFISFFTSVCGSFGALSTDPNQPENLPTDALCTVLGHKCVYTCRAGSLRLVDSVMIEVKRSIADLILTVHHDVYYLCTTV</sequence>
<feature type="chain" id="PRO_5002174103" description="Secreted protein" evidence="1">
    <location>
        <begin position="20"/>
        <end position="88"/>
    </location>
</feature>
<dbReference type="AlphaFoldDB" id="A0A0C3E3A5"/>
<feature type="signal peptide" evidence="1">
    <location>
        <begin position="1"/>
        <end position="19"/>
    </location>
</feature>
<keyword evidence="1" id="KW-0732">Signal</keyword>
<gene>
    <name evidence="2" type="ORF">SCLCIDRAFT_1214504</name>
</gene>
<dbReference type="InParanoid" id="A0A0C3E3A5"/>
<evidence type="ECO:0000256" key="1">
    <source>
        <dbReference type="SAM" id="SignalP"/>
    </source>
</evidence>
<evidence type="ECO:0000313" key="3">
    <source>
        <dbReference type="Proteomes" id="UP000053989"/>
    </source>
</evidence>
<proteinExistence type="predicted"/>
<dbReference type="HOGENOM" id="CLU_2470415_0_0_1"/>
<dbReference type="EMBL" id="KN822038">
    <property type="protein sequence ID" value="KIM62959.1"/>
    <property type="molecule type" value="Genomic_DNA"/>
</dbReference>
<evidence type="ECO:0000313" key="2">
    <source>
        <dbReference type="EMBL" id="KIM62959.1"/>
    </source>
</evidence>
<dbReference type="Proteomes" id="UP000053989">
    <property type="component" value="Unassembled WGS sequence"/>
</dbReference>
<reference evidence="3" key="2">
    <citation type="submission" date="2015-01" db="EMBL/GenBank/DDBJ databases">
        <title>Evolutionary Origins and Diversification of the Mycorrhizal Mutualists.</title>
        <authorList>
            <consortium name="DOE Joint Genome Institute"/>
            <consortium name="Mycorrhizal Genomics Consortium"/>
            <person name="Kohler A."/>
            <person name="Kuo A."/>
            <person name="Nagy L.G."/>
            <person name="Floudas D."/>
            <person name="Copeland A."/>
            <person name="Barry K.W."/>
            <person name="Cichocki N."/>
            <person name="Veneault-Fourrey C."/>
            <person name="LaButti K."/>
            <person name="Lindquist E.A."/>
            <person name="Lipzen A."/>
            <person name="Lundell T."/>
            <person name="Morin E."/>
            <person name="Murat C."/>
            <person name="Riley R."/>
            <person name="Ohm R."/>
            <person name="Sun H."/>
            <person name="Tunlid A."/>
            <person name="Henrissat B."/>
            <person name="Grigoriev I.V."/>
            <person name="Hibbett D.S."/>
            <person name="Martin F."/>
        </authorList>
    </citation>
    <scope>NUCLEOTIDE SEQUENCE [LARGE SCALE GENOMIC DNA]</scope>
    <source>
        <strain evidence="3">Foug A</strain>
    </source>
</reference>
<protein>
    <recommendedName>
        <fullName evidence="4">Secreted protein</fullName>
    </recommendedName>
</protein>
<accession>A0A0C3E3A5</accession>